<dbReference type="Pfam" id="PF04480">
    <property type="entry name" value="DUF559"/>
    <property type="match status" value="1"/>
</dbReference>
<keyword evidence="2" id="KW-0378">Hydrolase</keyword>
<name>A0ABW5Z7B6_9FLAO</name>
<protein>
    <submittedName>
        <fullName evidence="2">Endonuclease domain-containing protein</fullName>
    </submittedName>
</protein>
<dbReference type="RefSeq" id="WP_379806587.1">
    <property type="nucleotide sequence ID" value="NZ_JBHUOL010000012.1"/>
</dbReference>
<keyword evidence="2" id="KW-0540">Nuclease</keyword>
<dbReference type="InterPro" id="IPR011335">
    <property type="entry name" value="Restrct_endonuc-II-like"/>
</dbReference>
<dbReference type="GO" id="GO:0004519">
    <property type="term" value="F:endonuclease activity"/>
    <property type="evidence" value="ECO:0007669"/>
    <property type="project" value="UniProtKB-KW"/>
</dbReference>
<dbReference type="Proteomes" id="UP001597549">
    <property type="component" value="Unassembled WGS sequence"/>
</dbReference>
<dbReference type="PANTHER" id="PTHR38590:SF1">
    <property type="entry name" value="BLL0828 PROTEIN"/>
    <property type="match status" value="1"/>
</dbReference>
<proteinExistence type="predicted"/>
<dbReference type="SUPFAM" id="SSF52980">
    <property type="entry name" value="Restriction endonuclease-like"/>
    <property type="match status" value="1"/>
</dbReference>
<gene>
    <name evidence="2" type="ORF">ACFSX9_08425</name>
</gene>
<dbReference type="InterPro" id="IPR007569">
    <property type="entry name" value="DUF559"/>
</dbReference>
<sequence>MQEEILTIIHGISIKRNFVLNLPYNPLLKTRAKALRKAGNFSEVVFWKEVRNKSFWNIDFDRQRIIGNYIVDFYVKALGLVVEIDGEIHNSQEEYDKKREMYLKNLDLKVFRISTSKILYYVENGMKDLEQFIITEFKSKVNHPAQGHPSKGGENE</sequence>
<dbReference type="Gene3D" id="3.40.960.10">
    <property type="entry name" value="VSR Endonuclease"/>
    <property type="match status" value="1"/>
</dbReference>
<comment type="caution">
    <text evidence="2">The sequence shown here is derived from an EMBL/GenBank/DDBJ whole genome shotgun (WGS) entry which is preliminary data.</text>
</comment>
<feature type="domain" description="DUF559" evidence="1">
    <location>
        <begin position="29"/>
        <end position="130"/>
    </location>
</feature>
<dbReference type="InterPro" id="IPR047216">
    <property type="entry name" value="Endonuclease_DUF559_bact"/>
</dbReference>
<evidence type="ECO:0000259" key="1">
    <source>
        <dbReference type="Pfam" id="PF04480"/>
    </source>
</evidence>
<keyword evidence="3" id="KW-1185">Reference proteome</keyword>
<organism evidence="2 3">
    <name type="scientific">Flavobacterium ardleyense</name>
    <dbReference type="NCBI Taxonomy" id="2038737"/>
    <lineage>
        <taxon>Bacteria</taxon>
        <taxon>Pseudomonadati</taxon>
        <taxon>Bacteroidota</taxon>
        <taxon>Flavobacteriia</taxon>
        <taxon>Flavobacteriales</taxon>
        <taxon>Flavobacteriaceae</taxon>
        <taxon>Flavobacterium</taxon>
    </lineage>
</organism>
<evidence type="ECO:0000313" key="3">
    <source>
        <dbReference type="Proteomes" id="UP001597549"/>
    </source>
</evidence>
<keyword evidence="2" id="KW-0255">Endonuclease</keyword>
<dbReference type="CDD" id="cd01038">
    <property type="entry name" value="Endonuclease_DUF559"/>
    <property type="match status" value="1"/>
</dbReference>
<dbReference type="PANTHER" id="PTHR38590">
    <property type="entry name" value="BLL0828 PROTEIN"/>
    <property type="match status" value="1"/>
</dbReference>
<accession>A0ABW5Z7B6</accession>
<evidence type="ECO:0000313" key="2">
    <source>
        <dbReference type="EMBL" id="MFD2908760.1"/>
    </source>
</evidence>
<reference evidence="3" key="1">
    <citation type="journal article" date="2019" name="Int. J. Syst. Evol. Microbiol.">
        <title>The Global Catalogue of Microorganisms (GCM) 10K type strain sequencing project: providing services to taxonomists for standard genome sequencing and annotation.</title>
        <authorList>
            <consortium name="The Broad Institute Genomics Platform"/>
            <consortium name="The Broad Institute Genome Sequencing Center for Infectious Disease"/>
            <person name="Wu L."/>
            <person name="Ma J."/>
        </authorList>
    </citation>
    <scope>NUCLEOTIDE SEQUENCE [LARGE SCALE GENOMIC DNA]</scope>
    <source>
        <strain evidence="3">KCTC 52644</strain>
    </source>
</reference>
<dbReference type="EMBL" id="JBHUOL010000012">
    <property type="protein sequence ID" value="MFD2908760.1"/>
    <property type="molecule type" value="Genomic_DNA"/>
</dbReference>